<dbReference type="PANTHER" id="PTHR44858">
    <property type="entry name" value="TETRATRICOPEPTIDE REPEAT PROTEIN 6"/>
    <property type="match status" value="1"/>
</dbReference>
<dbReference type="STRING" id="379097.SE23_10185"/>
<dbReference type="Gene3D" id="1.25.40.10">
    <property type="entry name" value="Tetratricopeptide repeat domain"/>
    <property type="match status" value="1"/>
</dbReference>
<reference evidence="5 6" key="1">
    <citation type="submission" date="2014-10" db="EMBL/GenBank/DDBJ databases">
        <title>Genome sequencing of Vibrio sinaloensis T08.</title>
        <authorList>
            <person name="Chan K.-G."/>
            <person name="Mohamad N.I."/>
        </authorList>
    </citation>
    <scope>NUCLEOTIDE SEQUENCE [LARGE SCALE GENOMIC DNA]</scope>
    <source>
        <strain evidence="5 6">T08</strain>
    </source>
</reference>
<keyword evidence="1" id="KW-0677">Repeat</keyword>
<dbReference type="Proteomes" id="UP000030451">
    <property type="component" value="Unassembled WGS sequence"/>
</dbReference>
<organism evidence="5 6">
    <name type="scientific">Photobacterium sp. (strain ATCC 43367)</name>
    <dbReference type="NCBI Taxonomy" id="379097"/>
    <lineage>
        <taxon>Bacteria</taxon>
        <taxon>Pseudomonadati</taxon>
        <taxon>Pseudomonadota</taxon>
        <taxon>Gammaproteobacteria</taxon>
        <taxon>Vibrionales</taxon>
        <taxon>Vibrionaceae</taxon>
        <taxon>Vibrio</taxon>
        <taxon>Vibrio oreintalis group</taxon>
    </lineage>
</organism>
<gene>
    <name evidence="5" type="ORF">NM06_14400</name>
</gene>
<keyword evidence="4" id="KW-0812">Transmembrane</keyword>
<accession>A0A0A5HR00</accession>
<evidence type="ECO:0000256" key="3">
    <source>
        <dbReference type="SAM" id="MobiDB-lite"/>
    </source>
</evidence>
<proteinExistence type="predicted"/>
<keyword evidence="2" id="KW-0802">TPR repeat</keyword>
<dbReference type="InterPro" id="IPR011990">
    <property type="entry name" value="TPR-like_helical_dom_sf"/>
</dbReference>
<dbReference type="AlphaFoldDB" id="A0A0A5HR00"/>
<evidence type="ECO:0000256" key="1">
    <source>
        <dbReference type="ARBA" id="ARBA00022737"/>
    </source>
</evidence>
<keyword evidence="4" id="KW-1133">Transmembrane helix</keyword>
<evidence type="ECO:0000313" key="5">
    <source>
        <dbReference type="EMBL" id="KGY07982.1"/>
    </source>
</evidence>
<evidence type="ECO:0000256" key="4">
    <source>
        <dbReference type="SAM" id="Phobius"/>
    </source>
</evidence>
<evidence type="ECO:0000256" key="2">
    <source>
        <dbReference type="ARBA" id="ARBA00022803"/>
    </source>
</evidence>
<dbReference type="OrthoDB" id="5406098at2"/>
<dbReference type="PANTHER" id="PTHR44858:SF1">
    <property type="entry name" value="UDP-N-ACETYLGLUCOSAMINE--PEPTIDE N-ACETYLGLUCOSAMINYLTRANSFERASE SPINDLY-RELATED"/>
    <property type="match status" value="1"/>
</dbReference>
<keyword evidence="4" id="KW-0472">Membrane</keyword>
<evidence type="ECO:0000313" key="6">
    <source>
        <dbReference type="Proteomes" id="UP000030451"/>
    </source>
</evidence>
<feature type="transmembrane region" description="Helical" evidence="4">
    <location>
        <begin position="35"/>
        <end position="54"/>
    </location>
</feature>
<dbReference type="EMBL" id="JRWP01000035">
    <property type="protein sequence ID" value="KGY07982.1"/>
    <property type="molecule type" value="Genomic_DNA"/>
</dbReference>
<feature type="region of interest" description="Disordered" evidence="3">
    <location>
        <begin position="132"/>
        <end position="151"/>
    </location>
</feature>
<dbReference type="RefSeq" id="WP_038191660.1">
    <property type="nucleotide sequence ID" value="NZ_JRWP01000035.1"/>
</dbReference>
<name>A0A0A5HR00_PHOS4</name>
<dbReference type="InterPro" id="IPR050498">
    <property type="entry name" value="Ycf3"/>
</dbReference>
<dbReference type="SUPFAM" id="SSF48452">
    <property type="entry name" value="TPR-like"/>
    <property type="match status" value="1"/>
</dbReference>
<protein>
    <submittedName>
        <fullName evidence="5">MSHA biogenesis protein MshN</fullName>
    </submittedName>
</protein>
<comment type="caution">
    <text evidence="5">The sequence shown here is derived from an EMBL/GenBank/DDBJ whole genome shotgun (WGS) entry which is preliminary data.</text>
</comment>
<dbReference type="Pfam" id="PF14559">
    <property type="entry name" value="TPR_19"/>
    <property type="match status" value="1"/>
</dbReference>
<sequence length="357" mass="38729">MSAINQALSELARKKGGKLSEIEQIRVSPVKQRSVVPWVVGTFAISLGVGGWAISYQQPSQIEQIAPEPSSVFNESVATNSHVPSPTAKATTQGGTIYRSEVPRFPSTVSETDQASPLVATSQPVVALAQVESSSQPKVTGNKSEQVSSKANSGDIVIQQVELTAEQLSNNAQKRAQKALDSNNLDEALANYSEALKYTPYDTKVRQTLSALYYGKGDVRRAGELLQKGISLDKESVVLRLALAKLLMKEKQNAAALTALSALPEEASVEYLSLRGVLAQQNNQNEMALSSYLKLVEIEPESGRWWLGLAIQQERALEFEQAQQSYNKALAGFGLSGQSQQFIHDRLALIKQLGESK</sequence>